<name>A0A9D1JG43_9FIRM</name>
<reference evidence="2" key="2">
    <citation type="journal article" date="2021" name="PeerJ">
        <title>Extensive microbial diversity within the chicken gut microbiome revealed by metagenomics and culture.</title>
        <authorList>
            <person name="Gilroy R."/>
            <person name="Ravi A."/>
            <person name="Getino M."/>
            <person name="Pursley I."/>
            <person name="Horton D.L."/>
            <person name="Alikhan N.F."/>
            <person name="Baker D."/>
            <person name="Gharbi K."/>
            <person name="Hall N."/>
            <person name="Watson M."/>
            <person name="Adriaenssens E.M."/>
            <person name="Foster-Nyarko E."/>
            <person name="Jarju S."/>
            <person name="Secka A."/>
            <person name="Antonio M."/>
            <person name="Oren A."/>
            <person name="Chaudhuri R.R."/>
            <person name="La Ragione R."/>
            <person name="Hildebrand F."/>
            <person name="Pallen M.J."/>
        </authorList>
    </citation>
    <scope>NUCLEOTIDE SEQUENCE</scope>
    <source>
        <strain evidence="2">ChiSxjej1B13-7041</strain>
    </source>
</reference>
<dbReference type="GO" id="GO:0019433">
    <property type="term" value="P:triglyceride catabolic process"/>
    <property type="evidence" value="ECO:0007669"/>
    <property type="project" value="TreeGrafter"/>
</dbReference>
<comment type="caution">
    <text evidence="2">The sequence shown here is derived from an EMBL/GenBank/DDBJ whole genome shotgun (WGS) entry which is preliminary data.</text>
</comment>
<feature type="domain" description="Alpha/beta hydrolase fold-3" evidence="1">
    <location>
        <begin position="66"/>
        <end position="272"/>
    </location>
</feature>
<gene>
    <name evidence="2" type="ORF">IAB98_08300</name>
</gene>
<dbReference type="PANTHER" id="PTHR23025:SF3">
    <property type="entry name" value="HORMONE-SENSITIVE LIPASE"/>
    <property type="match status" value="1"/>
</dbReference>
<evidence type="ECO:0000313" key="3">
    <source>
        <dbReference type="Proteomes" id="UP000886841"/>
    </source>
</evidence>
<dbReference type="GO" id="GO:0004771">
    <property type="term" value="F:sterol ester esterase activity"/>
    <property type="evidence" value="ECO:0007669"/>
    <property type="project" value="TreeGrafter"/>
</dbReference>
<evidence type="ECO:0000259" key="1">
    <source>
        <dbReference type="Pfam" id="PF07859"/>
    </source>
</evidence>
<evidence type="ECO:0000313" key="2">
    <source>
        <dbReference type="EMBL" id="HIR93400.1"/>
    </source>
</evidence>
<protein>
    <submittedName>
        <fullName evidence="2">Alpha/beta hydrolase</fullName>
    </submittedName>
</protein>
<dbReference type="SUPFAM" id="SSF53474">
    <property type="entry name" value="alpha/beta-Hydrolases"/>
    <property type="match status" value="1"/>
</dbReference>
<reference evidence="2" key="1">
    <citation type="submission" date="2020-10" db="EMBL/GenBank/DDBJ databases">
        <authorList>
            <person name="Gilroy R."/>
        </authorList>
    </citation>
    <scope>NUCLEOTIDE SEQUENCE</scope>
    <source>
        <strain evidence="2">ChiSxjej1B13-7041</strain>
    </source>
</reference>
<sequence length="294" mass="33460">METFTREEMMKMAADTRKNVTSSEVSDAELMQYPVHMEEITVPVRGGETKVYYSYLEKGKHLDALIVNFHGGGFIKARTRSDELFCRELNHLIGCKVMDVDYHIAPEYPYPFAVEECLDTVNWIFEHSGDYQVDPGKIMLLGHSAGGNLAIVTQMQLLAGGFGRQPLCLAVEYPPLDLYTDPEEKPARGQGIPPERARLYNLYYCERERQREPYVSPVYAEEEKLRGFPPTLILTAGKDDLCTEAEEFALKLARCGNEVTLKRVEGAGHAFTVYRKEKHREGMETIVGYLKKFL</sequence>
<dbReference type="InterPro" id="IPR013094">
    <property type="entry name" value="AB_hydrolase_3"/>
</dbReference>
<organism evidence="2 3">
    <name type="scientific">Candidatus Egerieimonas intestinavium</name>
    <dbReference type="NCBI Taxonomy" id="2840777"/>
    <lineage>
        <taxon>Bacteria</taxon>
        <taxon>Bacillati</taxon>
        <taxon>Bacillota</taxon>
        <taxon>Clostridia</taxon>
        <taxon>Lachnospirales</taxon>
        <taxon>Lachnospiraceae</taxon>
        <taxon>Lachnospiraceae incertae sedis</taxon>
        <taxon>Candidatus Egerieimonas</taxon>
    </lineage>
</organism>
<accession>A0A9D1JG43</accession>
<dbReference type="Gene3D" id="3.40.50.1820">
    <property type="entry name" value="alpha/beta hydrolase"/>
    <property type="match status" value="1"/>
</dbReference>
<dbReference type="InterPro" id="IPR029058">
    <property type="entry name" value="AB_hydrolase_fold"/>
</dbReference>
<dbReference type="GO" id="GO:0005829">
    <property type="term" value="C:cytosol"/>
    <property type="evidence" value="ECO:0007669"/>
    <property type="project" value="TreeGrafter"/>
</dbReference>
<dbReference type="AlphaFoldDB" id="A0A9D1JG43"/>
<proteinExistence type="predicted"/>
<dbReference type="Proteomes" id="UP000886841">
    <property type="component" value="Unassembled WGS sequence"/>
</dbReference>
<dbReference type="GO" id="GO:0004806">
    <property type="term" value="F:triacylglycerol lipase activity"/>
    <property type="evidence" value="ECO:0007669"/>
    <property type="project" value="TreeGrafter"/>
</dbReference>
<dbReference type="Pfam" id="PF07859">
    <property type="entry name" value="Abhydrolase_3"/>
    <property type="match status" value="1"/>
</dbReference>
<dbReference type="PANTHER" id="PTHR23025">
    <property type="entry name" value="TRIACYLGLYCEROL LIPASE"/>
    <property type="match status" value="1"/>
</dbReference>
<dbReference type="EMBL" id="DVHU01000076">
    <property type="protein sequence ID" value="HIR93400.1"/>
    <property type="molecule type" value="Genomic_DNA"/>
</dbReference>
<keyword evidence="2" id="KW-0378">Hydrolase</keyword>